<proteinExistence type="predicted"/>
<gene>
    <name evidence="8" type="ORF">E7Z73_11205</name>
</gene>
<dbReference type="InterPro" id="IPR012334">
    <property type="entry name" value="Pectin_lyas_fold"/>
</dbReference>
<keyword evidence="6" id="KW-0472">Membrane</keyword>
<dbReference type="EMBL" id="SUTE01000107">
    <property type="protein sequence ID" value="MBE6506275.1"/>
    <property type="molecule type" value="Genomic_DNA"/>
</dbReference>
<dbReference type="InterPro" id="IPR011050">
    <property type="entry name" value="Pectin_lyase_fold/virulence"/>
</dbReference>
<evidence type="ECO:0000256" key="5">
    <source>
        <dbReference type="ARBA" id="ARBA00022729"/>
    </source>
</evidence>
<organism evidence="8 9">
    <name type="scientific">Methanobrevibacter millerae</name>
    <dbReference type="NCBI Taxonomy" id="230361"/>
    <lineage>
        <taxon>Archaea</taxon>
        <taxon>Methanobacteriati</taxon>
        <taxon>Methanobacteriota</taxon>
        <taxon>Methanomada group</taxon>
        <taxon>Methanobacteria</taxon>
        <taxon>Methanobacteriales</taxon>
        <taxon>Methanobacteriaceae</taxon>
        <taxon>Methanobrevibacter</taxon>
    </lineage>
</organism>
<feature type="non-terminal residue" evidence="8">
    <location>
        <position position="1744"/>
    </location>
</feature>
<evidence type="ECO:0000313" key="8">
    <source>
        <dbReference type="EMBL" id="MBE6506275.1"/>
    </source>
</evidence>
<dbReference type="InterPro" id="IPR003368">
    <property type="entry name" value="POMP_repeat"/>
</dbReference>
<evidence type="ECO:0000256" key="2">
    <source>
        <dbReference type="ARBA" id="ARBA00004442"/>
    </source>
</evidence>
<dbReference type="Proteomes" id="UP000762703">
    <property type="component" value="Unassembled WGS sequence"/>
</dbReference>
<evidence type="ECO:0000313" key="9">
    <source>
        <dbReference type="Proteomes" id="UP000762703"/>
    </source>
</evidence>
<dbReference type="NCBIfam" id="TIGR01376">
    <property type="entry name" value="POMP_repeat"/>
    <property type="match status" value="1"/>
</dbReference>
<comment type="caution">
    <text evidence="8">The sequence shown here is derived from an EMBL/GenBank/DDBJ whole genome shotgun (WGS) entry which is preliminary data.</text>
</comment>
<dbReference type="InterPro" id="IPR006626">
    <property type="entry name" value="PbH1"/>
</dbReference>
<reference evidence="8" key="1">
    <citation type="submission" date="2019-04" db="EMBL/GenBank/DDBJ databases">
        <title>Evolution of Biomass-Degrading Anaerobic Consortia Revealed by Metagenomics.</title>
        <authorList>
            <person name="Peng X."/>
        </authorList>
    </citation>
    <scope>NUCLEOTIDE SEQUENCE</scope>
    <source>
        <strain evidence="8">SIG12</strain>
    </source>
</reference>
<keyword evidence="4" id="KW-0964">Secreted</keyword>
<dbReference type="Gene3D" id="2.60.40.10">
    <property type="entry name" value="Immunoglobulins"/>
    <property type="match status" value="1"/>
</dbReference>
<evidence type="ECO:0000256" key="3">
    <source>
        <dbReference type="ARBA" id="ARBA00004613"/>
    </source>
</evidence>
<evidence type="ECO:0008006" key="10">
    <source>
        <dbReference type="Google" id="ProtNLM"/>
    </source>
</evidence>
<dbReference type="GO" id="GO:0005576">
    <property type="term" value="C:extracellular region"/>
    <property type="evidence" value="ECO:0007669"/>
    <property type="project" value="UniProtKB-SubCell"/>
</dbReference>
<keyword evidence="5" id="KW-0732">Signal</keyword>
<evidence type="ECO:0000256" key="6">
    <source>
        <dbReference type="ARBA" id="ARBA00023136"/>
    </source>
</evidence>
<protein>
    <recommendedName>
        <fullName evidence="10">Adhesin-like protein</fullName>
    </recommendedName>
</protein>
<dbReference type="Gene3D" id="2.60.40.1120">
    <property type="entry name" value="Carboxypeptidase-like, regulatory domain"/>
    <property type="match status" value="1"/>
</dbReference>
<evidence type="ECO:0000256" key="4">
    <source>
        <dbReference type="ARBA" id="ARBA00022525"/>
    </source>
</evidence>
<dbReference type="InterPro" id="IPR013783">
    <property type="entry name" value="Ig-like_fold"/>
</dbReference>
<name>A0A8T3VIC5_9EURY</name>
<dbReference type="SUPFAM" id="SSF51126">
    <property type="entry name" value="Pectin lyase-like"/>
    <property type="match status" value="3"/>
</dbReference>
<dbReference type="RefSeq" id="WP_303737944.1">
    <property type="nucleotide sequence ID" value="NZ_SUTE01000107.1"/>
</dbReference>
<dbReference type="SMART" id="SM00710">
    <property type="entry name" value="PbH1"/>
    <property type="match status" value="12"/>
</dbReference>
<dbReference type="Gene3D" id="2.160.20.10">
    <property type="entry name" value="Single-stranded right-handed beta-helix, Pectin lyase-like"/>
    <property type="match status" value="3"/>
</dbReference>
<evidence type="ECO:0000256" key="1">
    <source>
        <dbReference type="ARBA" id="ARBA00004196"/>
    </source>
</evidence>
<comment type="subcellular location">
    <subcellularLocation>
        <location evidence="1">Cell envelope</location>
    </subcellularLocation>
    <subcellularLocation>
        <location evidence="2">Cell outer membrane</location>
    </subcellularLocation>
    <subcellularLocation>
        <location evidence="3">Secreted</location>
    </subcellularLocation>
</comment>
<accession>A0A8T3VIC5</accession>
<sequence length="1744" mass="185089">MKLSKLMLIGLVLLTILSIGAVSAQSNDDALSAGSSADTISAVSFDKSIYVSDTGSDSGSGSQASPYATLNKAISEVNSSDVAVIYVGPGTFTGENNTNLQINLAHNNYNGSLTIIGDSKGGTIFDGDDEAPIIKAISADSLVTLINITFTHGKLDMGSAIRSSGTLFIDGCIFTENEATNLATVYQDKANNLTIVNSKFLYNKANQMADLYYSQNALITLVNNVFEGATVTSSYAYSPSCSIQTGKSIIKGNTFKDLSGSYYAAALHASYNNGNNVANITDNTFVNCTYTGSNGAIVFFQNAYLKNNNFINCSSTTTLLYSNTDFNSFVTFEDAEIDGTSFNLKANVTDDMGNLVKNAKVVFTIDGKNVGSASTGNDGVATLSVKKLLDNGDYTISGTQAYSSENVFDVTVVNGTATVDYDHSPAEVWVSPNGDDTNGDGSQSNPFLTLKHALDNGTASTVDLTVHVMDGLYNGTSNIGLSYSNVGKITIVGESYGNVVIDAEHAKSGWSGASIFTFGQNLEATLINLTFINCDGNPVSAYTLTMMGNVVINSGTIRVQSGGDGAVIDNLKVINGTAQAINAYNLALTNSLFENCDGKTSTGLLWLASNGDNVIYLVNNIFRNNTIAGYSGGAAYYAQGDLISMDNLFESNTVTGTTSNIAYASGNNILSVGDTFIDNDVPSYIAQYRSSGNNPTEIVVEDITFINNRASTNGAGLVTTGAKIKGATFINNTALGNGGAIYLLNHGKTSQVCEMSIEDVTFENNTAASGSDIFIAPSSGNNVFANLTDLTITANDLNVTQLSDILTVTVSHPSGAIIGGGEVTFYFDGNVIGKSSLINENATLEYVGFENNTVYKFSAVYEYATENDTYVNGTVRTNITSALDSIEYYVSDSLGSDENGTGTKDNPFKSISKALSEGYTKSTNITVYVLEGNYTGTLNTNLRIPTTVDVTIKGEGVNKTVVSDTEADYFITALAGNKKLTLTDMTLNRAARDTQSAIYVEEGANVEIDNVAFIDGQGNYGGAINTLGTLVIKNSYFNGNGYADRSKRANAYYGGAIYNDGVLIIDNTTFEADHAGRLSEIATQGTLYMNNSMIIDSIGAYSMNMDLVAIGAFGGQKGEIIIENTLFMVTNRTVDELSDRVYDPARSLTCLAIGSCDYAVIINCTFVDEGAKFSPYVFGGINSWNLAGGGITIVPGDIEVYNSTFRNVQAVNVFYTRTDSTTLQSNRVFDGCVFDNVEYLMAVLNNGNFSIAIHNSVISSDDIAKIGFASGKTIEMDISDNWWMSNNATYKNATISTTNYISNSVLKLNEISSEIVNPENYLILTLNATNKTGVLQDVTLAFKSFDGENVSDYEGSLAPRDFTISAVNGTLEQLNGTIENAIVIPFEGIDNNGYYVEATVDNQTVNFTVETPLVKFNSNISLEVDDTTTVDGLTAIATVNDDATGEITFTLSNGDSYDVEIINGTATLVLDNIAAGDYNITAIYGGDYVYKGNETKSSFTVTGIIISADDIKVAYKDPNAELVASVVDENGNPLVVNLNVVFNGENFTVMTDSDGQVNIPVGNLTPGKYNAIFSYQGIRKTASVNALVTVTKSATSIDAADVKIAYKDPKGEIVATIINEHGKGLAVNLNVEFNGENFTVRTDSNGQAVIPIGNLTPGKYNAKISYKGSSNYKASSANVLVTVTKAATSIDASDVKIAYKDPNGEIVATIVSEHGKGLAVNLNVEFNGENFTVRTDSNGQAVIP</sequence>
<keyword evidence="7" id="KW-0998">Cell outer membrane</keyword>
<evidence type="ECO:0000256" key="7">
    <source>
        <dbReference type="ARBA" id="ARBA00023237"/>
    </source>
</evidence>